<reference evidence="2" key="1">
    <citation type="submission" date="2016-06" db="EMBL/GenBank/DDBJ databases">
        <title>Draft Genome sequence of the fungus Inonotus baumii.</title>
        <authorList>
            <person name="Zhu H."/>
            <person name="Lin W."/>
        </authorList>
    </citation>
    <scope>NUCLEOTIDE SEQUENCE</scope>
    <source>
        <strain evidence="2">821</strain>
    </source>
</reference>
<protein>
    <submittedName>
        <fullName evidence="2">Uncharacterized protein</fullName>
    </submittedName>
</protein>
<dbReference type="EMBL" id="LNZH02000164">
    <property type="protein sequence ID" value="OCB89113.1"/>
    <property type="molecule type" value="Genomic_DNA"/>
</dbReference>
<comment type="caution">
    <text evidence="2">The sequence shown here is derived from an EMBL/GenBank/DDBJ whole genome shotgun (WGS) entry which is preliminary data.</text>
</comment>
<organism evidence="2 3">
    <name type="scientific">Sanghuangporus baumii</name>
    <name type="common">Phellinus baumii</name>
    <dbReference type="NCBI Taxonomy" id="108892"/>
    <lineage>
        <taxon>Eukaryota</taxon>
        <taxon>Fungi</taxon>
        <taxon>Dikarya</taxon>
        <taxon>Basidiomycota</taxon>
        <taxon>Agaricomycotina</taxon>
        <taxon>Agaricomycetes</taxon>
        <taxon>Hymenochaetales</taxon>
        <taxon>Hymenochaetaceae</taxon>
        <taxon>Sanghuangporus</taxon>
    </lineage>
</organism>
<name>A0A9Q5HZX6_SANBA</name>
<dbReference type="Proteomes" id="UP000757232">
    <property type="component" value="Unassembled WGS sequence"/>
</dbReference>
<evidence type="ECO:0000313" key="2">
    <source>
        <dbReference type="EMBL" id="OCB89113.1"/>
    </source>
</evidence>
<feature type="transmembrane region" description="Helical" evidence="1">
    <location>
        <begin position="88"/>
        <end position="109"/>
    </location>
</feature>
<keyword evidence="1" id="KW-1133">Transmembrane helix</keyword>
<keyword evidence="1" id="KW-0472">Membrane</keyword>
<sequence>MYSTKRLSVHGLERLQCLVSDMKLEQRLDSKKSFVYLVIQIGATKAPLGSRVRQLRSFRASTILVRTFLRLITATTTKMQVKRSTSSLFILAECVPLVGYVFGLPFPMFRRQLPRNTVIMRIRVPYLLSTGLDPCIKQLEDTMAQYPLNGGGGCVCDSILLAPT</sequence>
<dbReference type="AlphaFoldDB" id="A0A9Q5HZX6"/>
<gene>
    <name evidence="2" type="ORF">A7U60_g3712</name>
</gene>
<evidence type="ECO:0000313" key="3">
    <source>
        <dbReference type="Proteomes" id="UP000757232"/>
    </source>
</evidence>
<accession>A0A9Q5HZX6</accession>
<proteinExistence type="predicted"/>
<keyword evidence="1" id="KW-0812">Transmembrane</keyword>
<evidence type="ECO:0000256" key="1">
    <source>
        <dbReference type="SAM" id="Phobius"/>
    </source>
</evidence>
<keyword evidence="3" id="KW-1185">Reference proteome</keyword>